<dbReference type="EMBL" id="CP013342">
    <property type="protein sequence ID" value="AMU94832.1"/>
    <property type="molecule type" value="Genomic_DNA"/>
</dbReference>
<evidence type="ECO:0000256" key="1">
    <source>
        <dbReference type="SAM" id="MobiDB-lite"/>
    </source>
</evidence>
<dbReference type="RefSeq" id="WP_003041565.1">
    <property type="nucleotide sequence ID" value="NZ_CP013342.1"/>
</dbReference>
<feature type="compositionally biased region" description="Basic and acidic residues" evidence="1">
    <location>
        <begin position="60"/>
        <end position="75"/>
    </location>
</feature>
<dbReference type="GeneID" id="303001452"/>
<dbReference type="Proteomes" id="UP000076234">
    <property type="component" value="Chromosome"/>
</dbReference>
<proteinExistence type="predicted"/>
<feature type="signal peptide" evidence="2">
    <location>
        <begin position="1"/>
        <end position="24"/>
    </location>
</feature>
<name>A0A142VYN3_9SPHN</name>
<dbReference type="AlphaFoldDB" id="A0A142VYN3"/>
<dbReference type="STRING" id="1219058.AOA14_09480"/>
<protein>
    <submittedName>
        <fullName evidence="3">Uncharacterized protein</fullName>
    </submittedName>
</protein>
<evidence type="ECO:0000256" key="2">
    <source>
        <dbReference type="SAM" id="SignalP"/>
    </source>
</evidence>
<evidence type="ECO:0000313" key="4">
    <source>
        <dbReference type="Proteomes" id="UP000076234"/>
    </source>
</evidence>
<keyword evidence="2" id="KW-0732">Signal</keyword>
<feature type="region of interest" description="Disordered" evidence="1">
    <location>
        <begin position="56"/>
        <end position="75"/>
    </location>
</feature>
<sequence length="75" mass="7643">MILRPLASLAAATGLAFAPLASDAQILLLPACGGGTHLLVIPGAPDKPGDHPCSKPCHAVTERRSKPTDDKKGCC</sequence>
<organism evidence="3 4">
    <name type="scientific">Sphingopyxis terrae subsp. terrae NBRC 15098</name>
    <dbReference type="NCBI Taxonomy" id="1219058"/>
    <lineage>
        <taxon>Bacteria</taxon>
        <taxon>Pseudomonadati</taxon>
        <taxon>Pseudomonadota</taxon>
        <taxon>Alphaproteobacteria</taxon>
        <taxon>Sphingomonadales</taxon>
        <taxon>Sphingomonadaceae</taxon>
        <taxon>Sphingopyxis</taxon>
    </lineage>
</organism>
<accession>A0A142VYN3</accession>
<evidence type="ECO:0000313" key="3">
    <source>
        <dbReference type="EMBL" id="AMU94832.1"/>
    </source>
</evidence>
<gene>
    <name evidence="3" type="ORF">AOA14_09480</name>
</gene>
<feature type="chain" id="PRO_5007502421" evidence="2">
    <location>
        <begin position="25"/>
        <end position="75"/>
    </location>
</feature>
<dbReference type="KEGG" id="ster:AOA14_09480"/>
<reference evidence="3 4" key="2">
    <citation type="journal article" date="2016" name="Genome Announc.">
        <title>Complete Genome Sequence of Sphingopyxis terrae Strain 203-1 (NBRC 111660), a Polyethylene Glycol Degrader.</title>
        <authorList>
            <person name="Ohtsubo Y."/>
            <person name="Nonoyama S."/>
            <person name="Nagata Y."/>
            <person name="Numata M."/>
            <person name="Tsuchikane K."/>
            <person name="Hosoyama A."/>
            <person name="Yamazoe A."/>
            <person name="Tsuda M."/>
            <person name="Fujita N."/>
            <person name="Kawai F."/>
        </authorList>
    </citation>
    <scope>NUCLEOTIDE SEQUENCE [LARGE SCALE GENOMIC DNA]</scope>
    <source>
        <strain evidence="3 4">203-1</strain>
    </source>
</reference>
<reference evidence="4" key="1">
    <citation type="submission" date="2015-11" db="EMBL/GenBank/DDBJ databases">
        <title>Complete genome sequence of a polyethylene glycol-degrading strain Sphingopyxis terrae strain 203-1 (NBRC 15098).</title>
        <authorList>
            <person name="Yoshiyuki O."/>
            <person name="Shouta N."/>
            <person name="Nagata Y."/>
            <person name="Numata M."/>
            <person name="Tsuchikane K."/>
            <person name="Hosoyama A."/>
            <person name="Yamazoe A."/>
            <person name="Tsuda M."/>
            <person name="Fujita N."/>
            <person name="Kawai F."/>
        </authorList>
    </citation>
    <scope>NUCLEOTIDE SEQUENCE [LARGE SCALE GENOMIC DNA]</scope>
    <source>
        <strain evidence="4">203-1</strain>
    </source>
</reference>